<dbReference type="Proteomes" id="UP000008311">
    <property type="component" value="Unassembled WGS sequence"/>
</dbReference>
<accession>B9S786</accession>
<name>B9S786_RICCO</name>
<dbReference type="EMBL" id="EQ973884">
    <property type="protein sequence ID" value="EEF40491.1"/>
    <property type="molecule type" value="Genomic_DNA"/>
</dbReference>
<protein>
    <submittedName>
        <fullName evidence="2">Uncharacterized protein</fullName>
    </submittedName>
</protein>
<evidence type="ECO:0000313" key="3">
    <source>
        <dbReference type="Proteomes" id="UP000008311"/>
    </source>
</evidence>
<keyword evidence="1" id="KW-0732">Signal</keyword>
<sequence length="125" mass="14750">MAGKSFLTVGIIILLLLSLSSFEIVWDGRTEIFKPREKKMYQDFKKKKCIRKIVIHHRTIRAKDYQILIIDNRKLWKGNICSIRININPRVSNLDEIIIVNSCSMKNQVRRLKALIIITEGRLWK</sequence>
<dbReference type="AlphaFoldDB" id="B9S786"/>
<evidence type="ECO:0000256" key="1">
    <source>
        <dbReference type="SAM" id="SignalP"/>
    </source>
</evidence>
<evidence type="ECO:0000313" key="2">
    <source>
        <dbReference type="EMBL" id="EEF40491.1"/>
    </source>
</evidence>
<dbReference type="InParanoid" id="B9S786"/>
<gene>
    <name evidence="2" type="ORF">RCOM_0774510</name>
</gene>
<feature type="chain" id="PRO_5002889029" evidence="1">
    <location>
        <begin position="23"/>
        <end position="125"/>
    </location>
</feature>
<keyword evidence="3" id="KW-1185">Reference proteome</keyword>
<reference evidence="3" key="1">
    <citation type="journal article" date="2010" name="Nat. Biotechnol.">
        <title>Draft genome sequence of the oilseed species Ricinus communis.</title>
        <authorList>
            <person name="Chan A.P."/>
            <person name="Crabtree J."/>
            <person name="Zhao Q."/>
            <person name="Lorenzi H."/>
            <person name="Orvis J."/>
            <person name="Puiu D."/>
            <person name="Melake-Berhan A."/>
            <person name="Jones K.M."/>
            <person name="Redman J."/>
            <person name="Chen G."/>
            <person name="Cahoon E.B."/>
            <person name="Gedil M."/>
            <person name="Stanke M."/>
            <person name="Haas B.J."/>
            <person name="Wortman J.R."/>
            <person name="Fraser-Liggett C.M."/>
            <person name="Ravel J."/>
            <person name="Rabinowicz P.D."/>
        </authorList>
    </citation>
    <scope>NUCLEOTIDE SEQUENCE [LARGE SCALE GENOMIC DNA]</scope>
    <source>
        <strain evidence="3">cv. Hale</strain>
    </source>
</reference>
<organism evidence="2 3">
    <name type="scientific">Ricinus communis</name>
    <name type="common">Castor bean</name>
    <dbReference type="NCBI Taxonomy" id="3988"/>
    <lineage>
        <taxon>Eukaryota</taxon>
        <taxon>Viridiplantae</taxon>
        <taxon>Streptophyta</taxon>
        <taxon>Embryophyta</taxon>
        <taxon>Tracheophyta</taxon>
        <taxon>Spermatophyta</taxon>
        <taxon>Magnoliopsida</taxon>
        <taxon>eudicotyledons</taxon>
        <taxon>Gunneridae</taxon>
        <taxon>Pentapetalae</taxon>
        <taxon>rosids</taxon>
        <taxon>fabids</taxon>
        <taxon>Malpighiales</taxon>
        <taxon>Euphorbiaceae</taxon>
        <taxon>Acalyphoideae</taxon>
        <taxon>Acalypheae</taxon>
        <taxon>Ricinus</taxon>
    </lineage>
</organism>
<feature type="signal peptide" evidence="1">
    <location>
        <begin position="1"/>
        <end position="22"/>
    </location>
</feature>
<proteinExistence type="predicted"/>